<dbReference type="GO" id="GO:0008237">
    <property type="term" value="F:metallopeptidase activity"/>
    <property type="evidence" value="ECO:0007669"/>
    <property type="project" value="InterPro"/>
</dbReference>
<evidence type="ECO:0000259" key="4">
    <source>
        <dbReference type="Pfam" id="PF17148"/>
    </source>
</evidence>
<feature type="domain" description="DUF5117" evidence="4">
    <location>
        <begin position="289"/>
        <end position="385"/>
    </location>
</feature>
<feature type="compositionally biased region" description="Low complexity" evidence="1">
    <location>
        <begin position="57"/>
        <end position="67"/>
    </location>
</feature>
<dbReference type="AlphaFoldDB" id="A0A6T6CMA4"/>
<dbReference type="InterPro" id="IPR032534">
    <property type="entry name" value="EcxA_zinc-bd"/>
</dbReference>
<evidence type="ECO:0000259" key="3">
    <source>
        <dbReference type="Pfam" id="PF16313"/>
    </source>
</evidence>
<dbReference type="Gene3D" id="3.40.390.10">
    <property type="entry name" value="Collagenase (Catalytic Domain)"/>
    <property type="match status" value="1"/>
</dbReference>
<dbReference type="InterPro" id="IPR034032">
    <property type="entry name" value="Zn_MMP-like_bac"/>
</dbReference>
<sequence length="984" mass="110292">MDGGNGMDSRMPLLNNDVDQDGMGGDGGFGSGNPTYEQGAASRSFRGGSRMGRRSARSVSPSSSSSSVWSKWGSYVLMGVIMFCVSFLVQMTIQGWIQMRQVRTGSDRVQGHDNGTSGTFLQEYGGETDFGWDSVMSFPNRIPIPVKPYFETKSGFLTVHVGKAGPYRGILFVEILESMLDEVFIINALYSRGDAQTSLLHASAEGVSRNWFAFRRSDSQPDTFLELYHPELEVRLTEEISELRTAWTEGVFPAAIASFRYIKNPRTGGLLFDASSWLHNRFFLVPFSDPSDTKMVQAHAFPQNVRIECDVRISRLERLEREGIRDYDWSMTRVEYSIVQLPKVPMTSRPGDSRVGFFTFSFFSLDHPDVSNPINDLIFRWRLEKLDPSKDQDYVKKPITFYIDPSIPERYHKFIQEGVERWLPAFADIGFLNAIQAKLPTDPDWPADYSAGDVRYPSISWSPSLNSVVAIGPSHVDPRSGEILHANIIFTHSWVRAWLGEVYVHSDSSPTQRKSPTPPEVQSKQLIHRKMVTLEEERALDWTTAKILARGLQLDDSVDLNFVGAGLAVTVSHEVGHALGLRHNFRASASVPFEKLTDADYVARNGFSTSVMDYIHPVFFPPETGQTFHFSPAIGPYDKHAIRYGYAPVTDSAELRKIAQEGIEKGLHFSTDEDDPTPTGSDPFSSMWDLSDDPLSYFELEIKNVKHMLPILFSRAVSSGEDWTHFTHDIIRLLQSAARSLEFASKFVGGVSVIRTRGLEAPRKEIPLKDQQRALELILREFDVKHGLFGAQLVAEYGKHFVVPSGLCGEGITFCEGEKALDLVALLRSLRSGALHQLVDLRKLHRIQSNFVLSEAEKDSENPRTGLSPVLRKISEAFLDGGLDAEVVFLAEDLFSQWLFLLKRALDMSIQSTGLYLSPNPSVFGTPVPHPVDFGTVRILLVGEMKRLETRLERLRQSSGPNGTYHFTEEFLQGSLSAIQHMTS</sequence>
<keyword evidence="2" id="KW-0472">Membrane</keyword>
<dbReference type="Pfam" id="PF17148">
    <property type="entry name" value="DUF5117"/>
    <property type="match status" value="1"/>
</dbReference>
<feature type="compositionally biased region" description="Low complexity" evidence="1">
    <location>
        <begin position="39"/>
        <end position="48"/>
    </location>
</feature>
<evidence type="ECO:0000313" key="6">
    <source>
        <dbReference type="EMBL" id="CAD9236319.1"/>
    </source>
</evidence>
<dbReference type="InterPro" id="IPR024079">
    <property type="entry name" value="MetalloPept_cat_dom_sf"/>
</dbReference>
<proteinExistence type="predicted"/>
<dbReference type="PANTHER" id="PTHR38478">
    <property type="entry name" value="PEPTIDASE M1A AND M12B"/>
    <property type="match status" value="1"/>
</dbReference>
<feature type="region of interest" description="Disordered" evidence="1">
    <location>
        <begin position="666"/>
        <end position="685"/>
    </location>
</feature>
<keyword evidence="2" id="KW-0812">Transmembrane</keyword>
<feature type="transmembrane region" description="Helical" evidence="2">
    <location>
        <begin position="72"/>
        <end position="93"/>
    </location>
</feature>
<accession>A0A6T6CMA4</accession>
<reference evidence="6" key="1">
    <citation type="submission" date="2021-01" db="EMBL/GenBank/DDBJ databases">
        <authorList>
            <person name="Corre E."/>
            <person name="Pelletier E."/>
            <person name="Niang G."/>
            <person name="Scheremetjew M."/>
            <person name="Finn R."/>
            <person name="Kale V."/>
            <person name="Holt S."/>
            <person name="Cochrane G."/>
            <person name="Meng A."/>
            <person name="Brown T."/>
            <person name="Cohen L."/>
        </authorList>
    </citation>
    <scope>NUCLEOTIDE SEQUENCE</scope>
    <source>
        <strain evidence="6">SAG 36.94</strain>
    </source>
</reference>
<name>A0A6T6CMA4_9RHOD</name>
<feature type="compositionally biased region" description="Gly residues" evidence="1">
    <location>
        <begin position="22"/>
        <end position="31"/>
    </location>
</feature>
<evidence type="ECO:0000256" key="1">
    <source>
        <dbReference type="SAM" id="MobiDB-lite"/>
    </source>
</evidence>
<feature type="domain" description="EcxA zinc-binding" evidence="3">
    <location>
        <begin position="559"/>
        <end position="853"/>
    </location>
</feature>
<evidence type="ECO:0000256" key="2">
    <source>
        <dbReference type="SAM" id="Phobius"/>
    </source>
</evidence>
<evidence type="ECO:0008006" key="7">
    <source>
        <dbReference type="Google" id="ProtNLM"/>
    </source>
</evidence>
<feature type="region of interest" description="Disordered" evidence="1">
    <location>
        <begin position="1"/>
        <end position="67"/>
    </location>
</feature>
<protein>
    <recommendedName>
        <fullName evidence="7">EcxA zinc-binding domain-containing protein</fullName>
    </recommendedName>
</protein>
<dbReference type="SUPFAM" id="SSF55486">
    <property type="entry name" value="Metalloproteases ('zincins'), catalytic domain"/>
    <property type="match status" value="1"/>
</dbReference>
<dbReference type="InterPro" id="IPR033413">
    <property type="entry name" value="DUF5117"/>
</dbReference>
<dbReference type="EMBL" id="HBGH01015079">
    <property type="protein sequence ID" value="CAD9236319.1"/>
    <property type="molecule type" value="Transcribed_RNA"/>
</dbReference>
<dbReference type="CDD" id="cd04276">
    <property type="entry name" value="ZnMc_MMP_like_2"/>
    <property type="match status" value="1"/>
</dbReference>
<dbReference type="Pfam" id="PF16313">
    <property type="entry name" value="DUF4953"/>
    <property type="match status" value="1"/>
</dbReference>
<keyword evidence="2" id="KW-1133">Transmembrane helix</keyword>
<dbReference type="EMBL" id="HBGH01015076">
    <property type="protein sequence ID" value="CAD9236318.1"/>
    <property type="molecule type" value="Transcribed_RNA"/>
</dbReference>
<gene>
    <name evidence="5" type="ORF">CCAE0312_LOCUS8412</name>
    <name evidence="6" type="ORF">CCAE0312_LOCUS8413</name>
</gene>
<dbReference type="PANTHER" id="PTHR38478:SF1">
    <property type="entry name" value="ZINC DEPENDENT METALLOPROTEASE DOMAIN LIPOPROTEIN"/>
    <property type="match status" value="1"/>
</dbReference>
<evidence type="ECO:0000313" key="5">
    <source>
        <dbReference type="EMBL" id="CAD9236318.1"/>
    </source>
</evidence>
<organism evidence="6">
    <name type="scientific">Compsopogon caeruleus</name>
    <dbReference type="NCBI Taxonomy" id="31354"/>
    <lineage>
        <taxon>Eukaryota</taxon>
        <taxon>Rhodophyta</taxon>
        <taxon>Compsopogonophyceae</taxon>
        <taxon>Compsopogonales</taxon>
        <taxon>Compsopogonaceae</taxon>
        <taxon>Compsopogon</taxon>
    </lineage>
</organism>